<dbReference type="AlphaFoldDB" id="A0A8D8X2X0"/>
<sequence>MSDDGFTWDDVEAIEPPPGAAAAAEEAGAEGAAEGGAEGETKAEEPAKPRYVPQKDSEIQALHFPRYQKRDCRKGREFHYWARPTTLQYRYNYDYAHNYYDDCIKYLDNKSRGERKDIPRPQTWAERALRTYTKGHVETAAYESLKEDKELLTKVTHSAKFYAQHSKEFYNRKYRDVLYAYIAHWP</sequence>
<dbReference type="EMBL" id="HBUF01249718">
    <property type="protein sequence ID" value="CAG6679638.1"/>
    <property type="molecule type" value="Transcribed_RNA"/>
</dbReference>
<feature type="region of interest" description="Disordered" evidence="1">
    <location>
        <begin position="1"/>
        <end position="53"/>
    </location>
</feature>
<dbReference type="EMBL" id="HBUF01341810">
    <property type="protein sequence ID" value="CAG6704631.1"/>
    <property type="molecule type" value="Transcribed_RNA"/>
</dbReference>
<dbReference type="EMBL" id="HBUF01131777">
    <property type="protein sequence ID" value="CAG6644336.1"/>
    <property type="molecule type" value="Transcribed_RNA"/>
</dbReference>
<dbReference type="EMBL" id="HBUF01533815">
    <property type="protein sequence ID" value="CAG6752617.1"/>
    <property type="molecule type" value="Transcribed_RNA"/>
</dbReference>
<reference evidence="2" key="1">
    <citation type="submission" date="2021-05" db="EMBL/GenBank/DDBJ databases">
        <authorList>
            <person name="Alioto T."/>
            <person name="Alioto T."/>
            <person name="Gomez Garrido J."/>
        </authorList>
    </citation>
    <scope>NUCLEOTIDE SEQUENCE</scope>
</reference>
<dbReference type="EMBL" id="HBUF01249719">
    <property type="protein sequence ID" value="CAG6679639.1"/>
    <property type="molecule type" value="Transcribed_RNA"/>
</dbReference>
<protein>
    <submittedName>
        <fullName evidence="2">Flightin</fullName>
    </submittedName>
</protein>
<dbReference type="EMBL" id="HBUF01131778">
    <property type="protein sequence ID" value="CAG6644337.1"/>
    <property type="molecule type" value="Transcribed_RNA"/>
</dbReference>
<name>A0A8D8X2X0_9HEMI</name>
<evidence type="ECO:0000256" key="1">
    <source>
        <dbReference type="SAM" id="MobiDB-lite"/>
    </source>
</evidence>
<proteinExistence type="predicted"/>
<dbReference type="EMBL" id="HBUF01249720">
    <property type="protein sequence ID" value="CAG6679640.1"/>
    <property type="molecule type" value="Transcribed_RNA"/>
</dbReference>
<dbReference type="EMBL" id="HBUF01533816">
    <property type="protein sequence ID" value="CAG6752619.1"/>
    <property type="molecule type" value="Transcribed_RNA"/>
</dbReference>
<feature type="compositionally biased region" description="Acidic residues" evidence="1">
    <location>
        <begin position="1"/>
        <end position="13"/>
    </location>
</feature>
<dbReference type="EMBL" id="HBUF01533817">
    <property type="protein sequence ID" value="CAG6752621.1"/>
    <property type="molecule type" value="Transcribed_RNA"/>
</dbReference>
<accession>A0A8D8X2X0</accession>
<dbReference type="EMBL" id="HBUF01341813">
    <property type="protein sequence ID" value="CAG6704634.1"/>
    <property type="molecule type" value="Transcribed_RNA"/>
</dbReference>
<dbReference type="EMBL" id="HBUF01249721">
    <property type="protein sequence ID" value="CAG6679641.1"/>
    <property type="molecule type" value="Transcribed_RNA"/>
</dbReference>
<evidence type="ECO:0000313" key="2">
    <source>
        <dbReference type="EMBL" id="CAG6679640.1"/>
    </source>
</evidence>
<feature type="compositionally biased region" description="Low complexity" evidence="1">
    <location>
        <begin position="20"/>
        <end position="32"/>
    </location>
</feature>
<organism evidence="2">
    <name type="scientific">Cacopsylla melanoneura</name>
    <dbReference type="NCBI Taxonomy" id="428564"/>
    <lineage>
        <taxon>Eukaryota</taxon>
        <taxon>Metazoa</taxon>
        <taxon>Ecdysozoa</taxon>
        <taxon>Arthropoda</taxon>
        <taxon>Hexapoda</taxon>
        <taxon>Insecta</taxon>
        <taxon>Pterygota</taxon>
        <taxon>Neoptera</taxon>
        <taxon>Paraneoptera</taxon>
        <taxon>Hemiptera</taxon>
        <taxon>Sternorrhyncha</taxon>
        <taxon>Psylloidea</taxon>
        <taxon>Psyllidae</taxon>
        <taxon>Psyllinae</taxon>
        <taxon>Cacopsylla</taxon>
    </lineage>
</organism>
<feature type="compositionally biased region" description="Basic and acidic residues" evidence="1">
    <location>
        <begin position="39"/>
        <end position="53"/>
    </location>
</feature>
<dbReference type="EMBL" id="HBUF01341811">
    <property type="protein sequence ID" value="CAG6704632.1"/>
    <property type="molecule type" value="Transcribed_RNA"/>
</dbReference>
<dbReference type="EMBL" id="HBUF01341812">
    <property type="protein sequence ID" value="CAG6704633.1"/>
    <property type="molecule type" value="Transcribed_RNA"/>
</dbReference>